<evidence type="ECO:0000313" key="2">
    <source>
        <dbReference type="Proteomes" id="UP000789396"/>
    </source>
</evidence>
<reference evidence="1" key="1">
    <citation type="submission" date="2021-06" db="EMBL/GenBank/DDBJ databases">
        <authorList>
            <person name="Kallberg Y."/>
            <person name="Tangrot J."/>
            <person name="Rosling A."/>
        </authorList>
    </citation>
    <scope>NUCLEOTIDE SEQUENCE</scope>
    <source>
        <strain evidence="1">IN212</strain>
    </source>
</reference>
<dbReference type="Proteomes" id="UP000789396">
    <property type="component" value="Unassembled WGS sequence"/>
</dbReference>
<keyword evidence="2" id="KW-1185">Reference proteome</keyword>
<organism evidence="1 2">
    <name type="scientific">Racocetra fulgida</name>
    <dbReference type="NCBI Taxonomy" id="60492"/>
    <lineage>
        <taxon>Eukaryota</taxon>
        <taxon>Fungi</taxon>
        <taxon>Fungi incertae sedis</taxon>
        <taxon>Mucoromycota</taxon>
        <taxon>Glomeromycotina</taxon>
        <taxon>Glomeromycetes</taxon>
        <taxon>Diversisporales</taxon>
        <taxon>Gigasporaceae</taxon>
        <taxon>Racocetra</taxon>
    </lineage>
</organism>
<comment type="caution">
    <text evidence="1">The sequence shown here is derived from an EMBL/GenBank/DDBJ whole genome shotgun (WGS) entry which is preliminary data.</text>
</comment>
<protein>
    <submittedName>
        <fullName evidence="1">662_t:CDS:1</fullName>
    </submittedName>
</protein>
<proteinExistence type="predicted"/>
<evidence type="ECO:0000313" key="1">
    <source>
        <dbReference type="EMBL" id="CAG8573615.1"/>
    </source>
</evidence>
<accession>A0A9N9BMY8</accession>
<dbReference type="EMBL" id="CAJVPZ010006426">
    <property type="protein sequence ID" value="CAG8573615.1"/>
    <property type="molecule type" value="Genomic_DNA"/>
</dbReference>
<sequence length="109" mass="11247">MTSPKNQLLFCCNCCDGSASCDKTNSICGCSSSGSNCGKTNSVCVCGCSGGGNNCDKANDVCCNNSDKITCCCCTRGDGGDDKVEVICDCSDVTNGNLKEYIFLDNKLA</sequence>
<name>A0A9N9BMY8_9GLOM</name>
<dbReference type="AlphaFoldDB" id="A0A9N9BMY8"/>
<gene>
    <name evidence="1" type="ORF">RFULGI_LOCUS5560</name>
</gene>